<gene>
    <name evidence="1" type="ORF">L1987_06661</name>
</gene>
<sequence length="73" mass="8001">MPCQDLPLAHSTGLRFRSRACVLRSERFGPEPVLQREMFGQEPESASTVRGLVPELVLWNAGFGLKFSPGSGV</sequence>
<keyword evidence="2" id="KW-1185">Reference proteome</keyword>
<protein>
    <submittedName>
        <fullName evidence="1">Uncharacterized protein</fullName>
    </submittedName>
</protein>
<reference evidence="2" key="1">
    <citation type="journal article" date="2022" name="Mol. Ecol. Resour.">
        <title>The genomes of chicory, endive, great burdock and yacon provide insights into Asteraceae palaeo-polyploidization history and plant inulin production.</title>
        <authorList>
            <person name="Fan W."/>
            <person name="Wang S."/>
            <person name="Wang H."/>
            <person name="Wang A."/>
            <person name="Jiang F."/>
            <person name="Liu H."/>
            <person name="Zhao H."/>
            <person name="Xu D."/>
            <person name="Zhang Y."/>
        </authorList>
    </citation>
    <scope>NUCLEOTIDE SEQUENCE [LARGE SCALE GENOMIC DNA]</scope>
    <source>
        <strain evidence="2">cv. Yunnan</strain>
    </source>
</reference>
<reference evidence="1 2" key="2">
    <citation type="journal article" date="2022" name="Mol. Ecol. Resour.">
        <title>The genomes of chicory, endive, great burdock and yacon provide insights into Asteraceae paleo-polyploidization history and plant inulin production.</title>
        <authorList>
            <person name="Fan W."/>
            <person name="Wang S."/>
            <person name="Wang H."/>
            <person name="Wang A."/>
            <person name="Jiang F."/>
            <person name="Liu H."/>
            <person name="Zhao H."/>
            <person name="Xu D."/>
            <person name="Zhang Y."/>
        </authorList>
    </citation>
    <scope>NUCLEOTIDE SEQUENCE [LARGE SCALE GENOMIC DNA]</scope>
    <source>
        <strain evidence="2">cv. Yunnan</strain>
        <tissue evidence="1">Leaves</tissue>
    </source>
</reference>
<evidence type="ECO:0000313" key="2">
    <source>
        <dbReference type="Proteomes" id="UP001056120"/>
    </source>
</evidence>
<proteinExistence type="predicted"/>
<dbReference type="EMBL" id="CM042019">
    <property type="protein sequence ID" value="KAI3825185.1"/>
    <property type="molecule type" value="Genomic_DNA"/>
</dbReference>
<accession>A0ACB9JZ03</accession>
<evidence type="ECO:0000313" key="1">
    <source>
        <dbReference type="EMBL" id="KAI3825185.1"/>
    </source>
</evidence>
<comment type="caution">
    <text evidence="1">The sequence shown here is derived from an EMBL/GenBank/DDBJ whole genome shotgun (WGS) entry which is preliminary data.</text>
</comment>
<name>A0ACB9JZ03_9ASTR</name>
<dbReference type="Proteomes" id="UP001056120">
    <property type="component" value="Linkage Group LG02"/>
</dbReference>
<organism evidence="1 2">
    <name type="scientific">Smallanthus sonchifolius</name>
    <dbReference type="NCBI Taxonomy" id="185202"/>
    <lineage>
        <taxon>Eukaryota</taxon>
        <taxon>Viridiplantae</taxon>
        <taxon>Streptophyta</taxon>
        <taxon>Embryophyta</taxon>
        <taxon>Tracheophyta</taxon>
        <taxon>Spermatophyta</taxon>
        <taxon>Magnoliopsida</taxon>
        <taxon>eudicotyledons</taxon>
        <taxon>Gunneridae</taxon>
        <taxon>Pentapetalae</taxon>
        <taxon>asterids</taxon>
        <taxon>campanulids</taxon>
        <taxon>Asterales</taxon>
        <taxon>Asteraceae</taxon>
        <taxon>Asteroideae</taxon>
        <taxon>Heliantheae alliance</taxon>
        <taxon>Millerieae</taxon>
        <taxon>Smallanthus</taxon>
    </lineage>
</organism>